<sequence>MVAFMRLLICPRSRCPIEFNEPFSLQNVLIVTHCPSSTPCSVLTVELSGIKRVFPRQRKFVDNRHDQLIGA</sequence>
<comment type="caution">
    <text evidence="1">The sequence shown here is derived from an EMBL/GenBank/DDBJ whole genome shotgun (WGS) entry which is preliminary data.</text>
</comment>
<dbReference type="Proteomes" id="UP001331761">
    <property type="component" value="Unassembled WGS sequence"/>
</dbReference>
<dbReference type="AlphaFoldDB" id="A0AAN8EMN1"/>
<proteinExistence type="predicted"/>
<name>A0AAN8EMN1_TRICO</name>
<accession>A0AAN8EMN1</accession>
<evidence type="ECO:0000313" key="1">
    <source>
        <dbReference type="EMBL" id="KAK5964571.1"/>
    </source>
</evidence>
<gene>
    <name evidence="1" type="ORF">GCK32_021550</name>
</gene>
<reference evidence="1 2" key="1">
    <citation type="submission" date="2019-10" db="EMBL/GenBank/DDBJ databases">
        <title>Assembly and Annotation for the nematode Trichostrongylus colubriformis.</title>
        <authorList>
            <person name="Martin J."/>
        </authorList>
    </citation>
    <scope>NUCLEOTIDE SEQUENCE [LARGE SCALE GENOMIC DNA]</scope>
    <source>
        <strain evidence="1">G859</strain>
        <tissue evidence="1">Whole worm</tissue>
    </source>
</reference>
<evidence type="ECO:0000313" key="2">
    <source>
        <dbReference type="Proteomes" id="UP001331761"/>
    </source>
</evidence>
<organism evidence="1 2">
    <name type="scientific">Trichostrongylus colubriformis</name>
    <name type="common">Black scour worm</name>
    <dbReference type="NCBI Taxonomy" id="6319"/>
    <lineage>
        <taxon>Eukaryota</taxon>
        <taxon>Metazoa</taxon>
        <taxon>Ecdysozoa</taxon>
        <taxon>Nematoda</taxon>
        <taxon>Chromadorea</taxon>
        <taxon>Rhabditida</taxon>
        <taxon>Rhabditina</taxon>
        <taxon>Rhabditomorpha</taxon>
        <taxon>Strongyloidea</taxon>
        <taxon>Trichostrongylidae</taxon>
        <taxon>Trichostrongylus</taxon>
    </lineage>
</organism>
<keyword evidence="2" id="KW-1185">Reference proteome</keyword>
<protein>
    <submittedName>
        <fullName evidence="1">Uncharacterized protein</fullName>
    </submittedName>
</protein>
<dbReference type="EMBL" id="WIXE01025630">
    <property type="protein sequence ID" value="KAK5964571.1"/>
    <property type="molecule type" value="Genomic_DNA"/>
</dbReference>